<accession>A0ABT6LZF7</accession>
<dbReference type="Pfam" id="PF12833">
    <property type="entry name" value="HTH_18"/>
    <property type="match status" value="1"/>
</dbReference>
<dbReference type="PANTHER" id="PTHR43280">
    <property type="entry name" value="ARAC-FAMILY TRANSCRIPTIONAL REGULATOR"/>
    <property type="match status" value="1"/>
</dbReference>
<proteinExistence type="predicted"/>
<evidence type="ECO:0000259" key="4">
    <source>
        <dbReference type="PROSITE" id="PS01124"/>
    </source>
</evidence>
<reference evidence="5 6" key="1">
    <citation type="submission" date="2023-04" db="EMBL/GenBank/DDBJ databases">
        <title>Forest soil microbial communities from Buena Vista Peninsula, Colon Province, Panama.</title>
        <authorList>
            <person name="Bouskill N."/>
        </authorList>
    </citation>
    <scope>NUCLEOTIDE SEQUENCE [LARGE SCALE GENOMIC DNA]</scope>
    <source>
        <strain evidence="5 6">GGS1</strain>
    </source>
</reference>
<dbReference type="SMART" id="SM00342">
    <property type="entry name" value="HTH_ARAC"/>
    <property type="match status" value="1"/>
</dbReference>
<dbReference type="SUPFAM" id="SSF46689">
    <property type="entry name" value="Homeodomain-like"/>
    <property type="match status" value="1"/>
</dbReference>
<comment type="caution">
    <text evidence="5">The sequence shown here is derived from an EMBL/GenBank/DDBJ whole genome shotgun (WGS) entry which is preliminary data.</text>
</comment>
<evidence type="ECO:0000313" key="5">
    <source>
        <dbReference type="EMBL" id="MDH6221688.1"/>
    </source>
</evidence>
<dbReference type="Pfam" id="PF14525">
    <property type="entry name" value="AraC_binding_2"/>
    <property type="match status" value="1"/>
</dbReference>
<dbReference type="PANTHER" id="PTHR43280:SF31">
    <property type="entry name" value="TRANSCRIPTIONAL REGULATORY PROTEIN"/>
    <property type="match status" value="1"/>
</dbReference>
<dbReference type="Proteomes" id="UP001160499">
    <property type="component" value="Unassembled WGS sequence"/>
</dbReference>
<evidence type="ECO:0000256" key="1">
    <source>
        <dbReference type="ARBA" id="ARBA00023015"/>
    </source>
</evidence>
<evidence type="ECO:0000256" key="2">
    <source>
        <dbReference type="ARBA" id="ARBA00023125"/>
    </source>
</evidence>
<organism evidence="5 6">
    <name type="scientific">Streptomyces pseudovenezuelae</name>
    <dbReference type="NCBI Taxonomy" id="67350"/>
    <lineage>
        <taxon>Bacteria</taxon>
        <taxon>Bacillati</taxon>
        <taxon>Actinomycetota</taxon>
        <taxon>Actinomycetes</taxon>
        <taxon>Kitasatosporales</taxon>
        <taxon>Streptomycetaceae</taxon>
        <taxon>Streptomyces</taxon>
        <taxon>Streptomyces aurantiacus group</taxon>
    </lineage>
</organism>
<evidence type="ECO:0000313" key="6">
    <source>
        <dbReference type="Proteomes" id="UP001160499"/>
    </source>
</evidence>
<dbReference type="EMBL" id="JARXVH010000025">
    <property type="protein sequence ID" value="MDH6221688.1"/>
    <property type="molecule type" value="Genomic_DNA"/>
</dbReference>
<dbReference type="InterPro" id="IPR020449">
    <property type="entry name" value="Tscrpt_reg_AraC-type_HTH"/>
</dbReference>
<dbReference type="InterPro" id="IPR035418">
    <property type="entry name" value="AraC-bd_2"/>
</dbReference>
<keyword evidence="3" id="KW-0804">Transcription</keyword>
<keyword evidence="1" id="KW-0805">Transcription regulation</keyword>
<dbReference type="Gene3D" id="1.10.10.60">
    <property type="entry name" value="Homeodomain-like"/>
    <property type="match status" value="1"/>
</dbReference>
<keyword evidence="6" id="KW-1185">Reference proteome</keyword>
<dbReference type="InterPro" id="IPR009057">
    <property type="entry name" value="Homeodomain-like_sf"/>
</dbReference>
<evidence type="ECO:0000256" key="3">
    <source>
        <dbReference type="ARBA" id="ARBA00023163"/>
    </source>
</evidence>
<name>A0ABT6LZF7_9ACTN</name>
<dbReference type="InterPro" id="IPR018060">
    <property type="entry name" value="HTH_AraC"/>
</dbReference>
<protein>
    <submittedName>
        <fullName evidence="5">AraC-like DNA-binding protein</fullName>
    </submittedName>
</protein>
<sequence length="336" mass="37512">MPVRSRRDNTGLMDVVSTAEVPAGERFAFWREVSTKLWVPYDLRCDPQVENGFRAHVGISDFGAMQATLLTTMPHSVHRSPKLIRQADPEVLKVGCIVRGGATVTQDGQRADLGVGDLMLFDTSRPFLGRHAPNIPTSQLLLLRFPRALLQLPDRDLRRLNGVRIPGAQGIGALSSQFLLQLARHMHELSASDTARLSTLTLDVLTTALADALDTPSTVAPHTRQRALMAQIHAFIQHHLDDAHLTPDTIAAAHHISLRYLHKLFQQEGHTVAGWIRERRLEQCRRDLADPRLAARSIHAIAARWGFASPAYFSQAFRSAYGLSPRQFRQRSHTVH</sequence>
<gene>
    <name evidence="5" type="ORF">M2283_009035</name>
</gene>
<feature type="domain" description="HTH araC/xylS-type" evidence="4">
    <location>
        <begin position="230"/>
        <end position="331"/>
    </location>
</feature>
<keyword evidence="2" id="KW-0238">DNA-binding</keyword>
<dbReference type="PROSITE" id="PS01124">
    <property type="entry name" value="HTH_ARAC_FAMILY_2"/>
    <property type="match status" value="1"/>
</dbReference>
<dbReference type="PRINTS" id="PR00032">
    <property type="entry name" value="HTHARAC"/>
</dbReference>